<dbReference type="EMBL" id="OW152813">
    <property type="protein sequence ID" value="CAH2036117.1"/>
    <property type="molecule type" value="Genomic_DNA"/>
</dbReference>
<accession>A0ABN8HQT4</accession>
<name>A0ABN8HQT4_9NEOP</name>
<organism evidence="1 2">
    <name type="scientific">Iphiclides podalirius</name>
    <name type="common">scarce swallowtail</name>
    <dbReference type="NCBI Taxonomy" id="110791"/>
    <lineage>
        <taxon>Eukaryota</taxon>
        <taxon>Metazoa</taxon>
        <taxon>Ecdysozoa</taxon>
        <taxon>Arthropoda</taxon>
        <taxon>Hexapoda</taxon>
        <taxon>Insecta</taxon>
        <taxon>Pterygota</taxon>
        <taxon>Neoptera</taxon>
        <taxon>Endopterygota</taxon>
        <taxon>Lepidoptera</taxon>
        <taxon>Glossata</taxon>
        <taxon>Ditrysia</taxon>
        <taxon>Papilionoidea</taxon>
        <taxon>Papilionidae</taxon>
        <taxon>Papilioninae</taxon>
        <taxon>Iphiclides</taxon>
    </lineage>
</organism>
<protein>
    <submittedName>
        <fullName evidence="1">Uncharacterized protein</fullName>
    </submittedName>
</protein>
<evidence type="ECO:0000313" key="2">
    <source>
        <dbReference type="Proteomes" id="UP000837857"/>
    </source>
</evidence>
<reference evidence="1" key="1">
    <citation type="submission" date="2022-03" db="EMBL/GenBank/DDBJ databases">
        <authorList>
            <person name="Martin H S."/>
        </authorList>
    </citation>
    <scope>NUCLEOTIDE SEQUENCE</scope>
</reference>
<proteinExistence type="predicted"/>
<keyword evidence="2" id="KW-1185">Reference proteome</keyword>
<feature type="non-terminal residue" evidence="1">
    <location>
        <position position="1"/>
    </location>
</feature>
<evidence type="ECO:0000313" key="1">
    <source>
        <dbReference type="EMBL" id="CAH2036117.1"/>
    </source>
</evidence>
<gene>
    <name evidence="1" type="ORF">IPOD504_LOCUS850</name>
</gene>
<dbReference type="Proteomes" id="UP000837857">
    <property type="component" value="Chromosome 1"/>
</dbReference>
<sequence length="113" mass="12173">MVFIAKAIRTDNLGTTGRQPLEEAYNCDTSGRPPCCGHGPPSALVPTFQWSNGVAVRVCAGCVGRSPQAPVRSEPNATAIIERRRRKAFPLGVRRRLVRATLHAEMSDAEASS</sequence>